<accession>A0A7W9U7F0</accession>
<dbReference type="EMBL" id="JACHBX010000001">
    <property type="protein sequence ID" value="MBB6132029.1"/>
    <property type="molecule type" value="Genomic_DNA"/>
</dbReference>
<organism evidence="1 2">
    <name type="scientific">Massilia aurea</name>
    <dbReference type="NCBI Taxonomy" id="373040"/>
    <lineage>
        <taxon>Bacteria</taxon>
        <taxon>Pseudomonadati</taxon>
        <taxon>Pseudomonadota</taxon>
        <taxon>Betaproteobacteria</taxon>
        <taxon>Burkholderiales</taxon>
        <taxon>Oxalobacteraceae</taxon>
        <taxon>Telluria group</taxon>
        <taxon>Massilia</taxon>
    </lineage>
</organism>
<comment type="caution">
    <text evidence="1">The sequence shown here is derived from an EMBL/GenBank/DDBJ whole genome shotgun (WGS) entry which is preliminary data.</text>
</comment>
<proteinExistence type="predicted"/>
<dbReference type="AlphaFoldDB" id="A0A7W9U7F0"/>
<protein>
    <submittedName>
        <fullName evidence="1">Uncharacterized protein</fullName>
    </submittedName>
</protein>
<sequence>MQSTCLNVRPDPPFLGLAEVGAQNHLHWTDAVTRRDSSVRCLSMQCFAEGLTRYQRAAVGSYQQAIHLTSPPLKPNLTSWPPCTIFGSPIDSYCFPLPSNMPAPMSRAPKFFAGQSITAACTAPETKIIASNAAFIWKPPRRTGLRYLSRNRGFPRPYFCPRDDFPLPNGIWDARAPLVHDPCIQPGVEHAFKCQT</sequence>
<dbReference type="Proteomes" id="UP000540787">
    <property type="component" value="Unassembled WGS sequence"/>
</dbReference>
<name>A0A7W9U7F0_9BURK</name>
<evidence type="ECO:0000313" key="1">
    <source>
        <dbReference type="EMBL" id="MBB6132029.1"/>
    </source>
</evidence>
<reference evidence="1 2" key="1">
    <citation type="submission" date="2020-08" db="EMBL/GenBank/DDBJ databases">
        <title>The Agave Microbiome: Exploring the role of microbial communities in plant adaptations to desert environments.</title>
        <authorList>
            <person name="Partida-Martinez L.P."/>
        </authorList>
    </citation>
    <scope>NUCLEOTIDE SEQUENCE [LARGE SCALE GENOMIC DNA]</scope>
    <source>
        <strain evidence="1 2">AT3.2</strain>
    </source>
</reference>
<gene>
    <name evidence="1" type="ORF">HD842_000140</name>
</gene>
<evidence type="ECO:0000313" key="2">
    <source>
        <dbReference type="Proteomes" id="UP000540787"/>
    </source>
</evidence>
<keyword evidence="2" id="KW-1185">Reference proteome</keyword>